<dbReference type="Proteomes" id="UP001595632">
    <property type="component" value="Unassembled WGS sequence"/>
</dbReference>
<keyword evidence="6" id="KW-1185">Reference proteome</keyword>
<gene>
    <name evidence="5" type="ORF">ACFOGP_09095</name>
</gene>
<keyword evidence="2" id="KW-0238">DNA-binding</keyword>
<keyword evidence="1" id="KW-0805">Transcription regulation</keyword>
<dbReference type="SMART" id="SM00895">
    <property type="entry name" value="FCD"/>
    <property type="match status" value="1"/>
</dbReference>
<dbReference type="SUPFAM" id="SSF46785">
    <property type="entry name" value="Winged helix' DNA-binding domain"/>
    <property type="match status" value="1"/>
</dbReference>
<evidence type="ECO:0000256" key="3">
    <source>
        <dbReference type="ARBA" id="ARBA00023163"/>
    </source>
</evidence>
<evidence type="ECO:0000313" key="5">
    <source>
        <dbReference type="EMBL" id="MFC3142863.1"/>
    </source>
</evidence>
<feature type="domain" description="HTH gntR-type" evidence="4">
    <location>
        <begin position="2"/>
        <end position="69"/>
    </location>
</feature>
<keyword evidence="3" id="KW-0804">Transcription</keyword>
<dbReference type="EMBL" id="JBHRTB010000010">
    <property type="protein sequence ID" value="MFC3142863.1"/>
    <property type="molecule type" value="Genomic_DNA"/>
</dbReference>
<dbReference type="Gene3D" id="1.10.10.10">
    <property type="entry name" value="Winged helix-like DNA-binding domain superfamily/Winged helix DNA-binding domain"/>
    <property type="match status" value="1"/>
</dbReference>
<dbReference type="PROSITE" id="PS50949">
    <property type="entry name" value="HTH_GNTR"/>
    <property type="match status" value="1"/>
</dbReference>
<evidence type="ECO:0000313" key="6">
    <source>
        <dbReference type="Proteomes" id="UP001595632"/>
    </source>
</evidence>
<proteinExistence type="predicted"/>
<dbReference type="SMART" id="SM00345">
    <property type="entry name" value="HTH_GNTR"/>
    <property type="match status" value="1"/>
</dbReference>
<sequence length="224" mass="25593">MKQQTPDILRQMRDRMIMAHYRLGQKLRPTDVAADFNVSANTIREILLRLASEGLLDYEEQRGFRVVAGSDQLLHDVTEFRIVLEQAGVERSIARGGIEWEAQMTAAHHKLSHIENRIRRTGDVVGVLKHWSDAELEFHLSLMGAAEMPVLQQNFRTIYARFRQQIVSPDRSYAHRDGNIVEHQRILEAALDRDVAASRDAIHSHLCRNLLPTPDTAPRMSETG</sequence>
<organism evidence="5 6">
    <name type="scientific">Psychromarinibacter halotolerans</name>
    <dbReference type="NCBI Taxonomy" id="1775175"/>
    <lineage>
        <taxon>Bacteria</taxon>
        <taxon>Pseudomonadati</taxon>
        <taxon>Pseudomonadota</taxon>
        <taxon>Alphaproteobacteria</taxon>
        <taxon>Rhodobacterales</taxon>
        <taxon>Paracoccaceae</taxon>
        <taxon>Psychromarinibacter</taxon>
    </lineage>
</organism>
<reference evidence="6" key="1">
    <citation type="journal article" date="2019" name="Int. J. Syst. Evol. Microbiol.">
        <title>The Global Catalogue of Microorganisms (GCM) 10K type strain sequencing project: providing services to taxonomists for standard genome sequencing and annotation.</title>
        <authorList>
            <consortium name="The Broad Institute Genomics Platform"/>
            <consortium name="The Broad Institute Genome Sequencing Center for Infectious Disease"/>
            <person name="Wu L."/>
            <person name="Ma J."/>
        </authorList>
    </citation>
    <scope>NUCLEOTIDE SEQUENCE [LARGE SCALE GENOMIC DNA]</scope>
    <source>
        <strain evidence="6">KCTC 52366</strain>
    </source>
</reference>
<dbReference type="InterPro" id="IPR000524">
    <property type="entry name" value="Tscrpt_reg_HTH_GntR"/>
</dbReference>
<dbReference type="Pfam" id="PF07729">
    <property type="entry name" value="FCD"/>
    <property type="match status" value="1"/>
</dbReference>
<dbReference type="SUPFAM" id="SSF48008">
    <property type="entry name" value="GntR ligand-binding domain-like"/>
    <property type="match status" value="1"/>
</dbReference>
<protein>
    <submittedName>
        <fullName evidence="5">GntR family transcriptional regulator</fullName>
    </submittedName>
</protein>
<evidence type="ECO:0000259" key="4">
    <source>
        <dbReference type="PROSITE" id="PS50949"/>
    </source>
</evidence>
<evidence type="ECO:0000256" key="1">
    <source>
        <dbReference type="ARBA" id="ARBA00023015"/>
    </source>
</evidence>
<dbReference type="PANTHER" id="PTHR43537:SF24">
    <property type="entry name" value="GLUCONATE OPERON TRANSCRIPTIONAL REPRESSOR"/>
    <property type="match status" value="1"/>
</dbReference>
<dbReference type="InterPro" id="IPR036390">
    <property type="entry name" value="WH_DNA-bd_sf"/>
</dbReference>
<name>A0ABV7GMK1_9RHOB</name>
<dbReference type="Pfam" id="PF00392">
    <property type="entry name" value="GntR"/>
    <property type="match status" value="1"/>
</dbReference>
<dbReference type="RefSeq" id="WP_275632846.1">
    <property type="nucleotide sequence ID" value="NZ_JARGYD010000004.1"/>
</dbReference>
<dbReference type="InterPro" id="IPR011711">
    <property type="entry name" value="GntR_C"/>
</dbReference>
<comment type="caution">
    <text evidence="5">The sequence shown here is derived from an EMBL/GenBank/DDBJ whole genome shotgun (WGS) entry which is preliminary data.</text>
</comment>
<dbReference type="InterPro" id="IPR036388">
    <property type="entry name" value="WH-like_DNA-bd_sf"/>
</dbReference>
<dbReference type="Gene3D" id="1.20.120.530">
    <property type="entry name" value="GntR ligand-binding domain-like"/>
    <property type="match status" value="1"/>
</dbReference>
<dbReference type="PANTHER" id="PTHR43537">
    <property type="entry name" value="TRANSCRIPTIONAL REGULATOR, GNTR FAMILY"/>
    <property type="match status" value="1"/>
</dbReference>
<accession>A0ABV7GMK1</accession>
<evidence type="ECO:0000256" key="2">
    <source>
        <dbReference type="ARBA" id="ARBA00023125"/>
    </source>
</evidence>
<dbReference type="InterPro" id="IPR008920">
    <property type="entry name" value="TF_FadR/GntR_C"/>
</dbReference>